<dbReference type="EMBL" id="REGN01003116">
    <property type="protein sequence ID" value="RNA24442.1"/>
    <property type="molecule type" value="Genomic_DNA"/>
</dbReference>
<protein>
    <submittedName>
        <fullName evidence="1">Uncharacterized protein</fullName>
    </submittedName>
</protein>
<gene>
    <name evidence="1" type="ORF">BpHYR1_032186</name>
</gene>
<keyword evidence="2" id="KW-1185">Reference proteome</keyword>
<comment type="caution">
    <text evidence="1">The sequence shown here is derived from an EMBL/GenBank/DDBJ whole genome shotgun (WGS) entry which is preliminary data.</text>
</comment>
<reference evidence="1 2" key="1">
    <citation type="journal article" date="2018" name="Sci. Rep.">
        <title>Genomic signatures of local adaptation to the degree of environmental predictability in rotifers.</title>
        <authorList>
            <person name="Franch-Gras L."/>
            <person name="Hahn C."/>
            <person name="Garcia-Roger E.M."/>
            <person name="Carmona M.J."/>
            <person name="Serra M."/>
            <person name="Gomez A."/>
        </authorList>
    </citation>
    <scope>NUCLEOTIDE SEQUENCE [LARGE SCALE GENOMIC DNA]</scope>
    <source>
        <strain evidence="1">HYR1</strain>
    </source>
</reference>
<evidence type="ECO:0000313" key="1">
    <source>
        <dbReference type="EMBL" id="RNA24442.1"/>
    </source>
</evidence>
<dbReference type="Proteomes" id="UP000276133">
    <property type="component" value="Unassembled WGS sequence"/>
</dbReference>
<evidence type="ECO:0000313" key="2">
    <source>
        <dbReference type="Proteomes" id="UP000276133"/>
    </source>
</evidence>
<proteinExistence type="predicted"/>
<dbReference type="AlphaFoldDB" id="A0A3M7RLK1"/>
<sequence length="59" mass="6931">MVVNNKEYKKRCQMNTGHLSIKLNLNVEPCFCNDIFSKAFIGYGCVKIRYLCAELSYYR</sequence>
<accession>A0A3M7RLK1</accession>
<name>A0A3M7RLK1_BRAPC</name>
<organism evidence="1 2">
    <name type="scientific">Brachionus plicatilis</name>
    <name type="common">Marine rotifer</name>
    <name type="synonym">Brachionus muelleri</name>
    <dbReference type="NCBI Taxonomy" id="10195"/>
    <lineage>
        <taxon>Eukaryota</taxon>
        <taxon>Metazoa</taxon>
        <taxon>Spiralia</taxon>
        <taxon>Gnathifera</taxon>
        <taxon>Rotifera</taxon>
        <taxon>Eurotatoria</taxon>
        <taxon>Monogononta</taxon>
        <taxon>Pseudotrocha</taxon>
        <taxon>Ploima</taxon>
        <taxon>Brachionidae</taxon>
        <taxon>Brachionus</taxon>
    </lineage>
</organism>